<organism evidence="2 3">
    <name type="scientific">Gaiella occulta</name>
    <dbReference type="NCBI Taxonomy" id="1002870"/>
    <lineage>
        <taxon>Bacteria</taxon>
        <taxon>Bacillati</taxon>
        <taxon>Actinomycetota</taxon>
        <taxon>Thermoleophilia</taxon>
        <taxon>Gaiellales</taxon>
        <taxon>Gaiellaceae</taxon>
        <taxon>Gaiella</taxon>
    </lineage>
</organism>
<protein>
    <submittedName>
        <fullName evidence="2">Uncharacterized protein</fullName>
    </submittedName>
</protein>
<proteinExistence type="predicted"/>
<keyword evidence="3" id="KW-1185">Reference proteome</keyword>
<sequence length="54" mass="5983">MWSASRSTDANVSYDCKRTSLSWPSGPATVRTRGRRTGTRRLPNVTLPSSTPCR</sequence>
<reference evidence="3" key="2">
    <citation type="journal article" date="2019" name="MicrobiologyOpen">
        <title>High-quality draft genome sequence of Gaiella occulta isolated from a 150 meter deep mineral water borehole and comparison with the genome sequences of other deep-branching lineages of the phylum Actinobacteria.</title>
        <authorList>
            <person name="Severino R."/>
            <person name="Froufe H.J.C."/>
            <person name="Barroso C."/>
            <person name="Albuquerque L."/>
            <person name="Lobo-da-Cunha A."/>
            <person name="da Costa M.S."/>
            <person name="Egas C."/>
        </authorList>
    </citation>
    <scope>NUCLEOTIDE SEQUENCE [LARGE SCALE GENOMIC DNA]</scope>
    <source>
        <strain evidence="3">F2-233</strain>
    </source>
</reference>
<accession>A0A7M2YSM5</accession>
<dbReference type="Proteomes" id="UP000254134">
    <property type="component" value="Unassembled WGS sequence"/>
</dbReference>
<reference evidence="2 3" key="1">
    <citation type="submission" date="2018-07" db="EMBL/GenBank/DDBJ databases">
        <title>High-quality-draft genome sequence of Gaiella occulta.</title>
        <authorList>
            <person name="Severino R."/>
            <person name="Froufe H.J.C."/>
            <person name="Rainey F.A."/>
            <person name="Barroso C."/>
            <person name="Albuquerque L."/>
            <person name="Lobo-Da-Cunha A."/>
            <person name="Da Costa M.S."/>
            <person name="Egas C."/>
        </authorList>
    </citation>
    <scope>NUCLEOTIDE SEQUENCE [LARGE SCALE GENOMIC DNA]</scope>
    <source>
        <strain evidence="2 3">F2-233</strain>
    </source>
</reference>
<comment type="caution">
    <text evidence="2">The sequence shown here is derived from an EMBL/GenBank/DDBJ whole genome shotgun (WGS) entry which is preliminary data.</text>
</comment>
<feature type="region of interest" description="Disordered" evidence="1">
    <location>
        <begin position="23"/>
        <end position="54"/>
    </location>
</feature>
<evidence type="ECO:0000313" key="2">
    <source>
        <dbReference type="EMBL" id="RDI73172.1"/>
    </source>
</evidence>
<name>A0A7M2YSM5_9ACTN</name>
<dbReference type="EMBL" id="QQZY01000019">
    <property type="protein sequence ID" value="RDI73172.1"/>
    <property type="molecule type" value="Genomic_DNA"/>
</dbReference>
<gene>
    <name evidence="2" type="ORF">Gocc_3100</name>
</gene>
<evidence type="ECO:0000256" key="1">
    <source>
        <dbReference type="SAM" id="MobiDB-lite"/>
    </source>
</evidence>
<evidence type="ECO:0000313" key="3">
    <source>
        <dbReference type="Proteomes" id="UP000254134"/>
    </source>
</evidence>
<dbReference type="AlphaFoldDB" id="A0A7M2YSM5"/>